<name>A0A848FFB1_9BURK</name>
<dbReference type="RefSeq" id="WP_169162428.1">
    <property type="nucleotide sequence ID" value="NZ_JABBFW010000019.1"/>
</dbReference>
<reference evidence="2 3" key="1">
    <citation type="submission" date="2020-04" db="EMBL/GenBank/DDBJ databases">
        <title>Azohydromonas sp. isolated from soil.</title>
        <authorList>
            <person name="Dahal R.H."/>
        </authorList>
    </citation>
    <scope>NUCLEOTIDE SEQUENCE [LARGE SCALE GENOMIC DNA]</scope>
    <source>
        <strain evidence="2 3">G-1-1-14</strain>
    </source>
</reference>
<dbReference type="Proteomes" id="UP000574067">
    <property type="component" value="Unassembled WGS sequence"/>
</dbReference>
<evidence type="ECO:0000259" key="1">
    <source>
        <dbReference type="Pfam" id="PF11984"/>
    </source>
</evidence>
<dbReference type="NCBIfam" id="TIGR02914">
    <property type="entry name" value="EpsI_fam"/>
    <property type="match status" value="1"/>
</dbReference>
<comment type="caution">
    <text evidence="2">The sequence shown here is derived from an EMBL/GenBank/DDBJ whole genome shotgun (WGS) entry which is preliminary data.</text>
</comment>
<dbReference type="InterPro" id="IPR054653">
    <property type="entry name" value="EpsI_type_B_pred"/>
</dbReference>
<evidence type="ECO:0000313" key="2">
    <source>
        <dbReference type="EMBL" id="NML17525.1"/>
    </source>
</evidence>
<protein>
    <submittedName>
        <fullName evidence="2">EpsI family protein</fullName>
    </submittedName>
</protein>
<evidence type="ECO:0000313" key="3">
    <source>
        <dbReference type="Proteomes" id="UP000574067"/>
    </source>
</evidence>
<dbReference type="EMBL" id="JABBFW010000019">
    <property type="protein sequence ID" value="NML17525.1"/>
    <property type="molecule type" value="Genomic_DNA"/>
</dbReference>
<dbReference type="AlphaFoldDB" id="A0A848FFB1"/>
<feature type="domain" description="Methanolan biosynthesis EpsI" evidence="1">
    <location>
        <begin position="12"/>
        <end position="217"/>
    </location>
</feature>
<dbReference type="Pfam" id="PF11984">
    <property type="entry name" value="DUF3485"/>
    <property type="match status" value="1"/>
</dbReference>
<keyword evidence="3" id="KW-1185">Reference proteome</keyword>
<dbReference type="InterPro" id="IPR014263">
    <property type="entry name" value="Methanolan_biosynth_EpsI"/>
</dbReference>
<dbReference type="NCBIfam" id="NF045609">
    <property type="entry name" value="EpsI_type_B"/>
    <property type="match status" value="1"/>
</dbReference>
<proteinExistence type="predicted"/>
<gene>
    <name evidence="2" type="primary">epsI</name>
    <name evidence="2" type="ORF">HHL10_21385</name>
</gene>
<accession>A0A848FFB1</accession>
<organism evidence="2 3">
    <name type="scientific">Azohydromonas caseinilytica</name>
    <dbReference type="NCBI Taxonomy" id="2728836"/>
    <lineage>
        <taxon>Bacteria</taxon>
        <taxon>Pseudomonadati</taxon>
        <taxon>Pseudomonadota</taxon>
        <taxon>Betaproteobacteria</taxon>
        <taxon>Burkholderiales</taxon>
        <taxon>Sphaerotilaceae</taxon>
        <taxon>Azohydromonas</taxon>
    </lineage>
</organism>
<sequence>MSPVALRVRVLVVFIAMALASWLAHAFRPSVRIADTRPMGTLEEIVPSRFGDWHIDDSLPAILPSPEVQEKLDRIYNQVLSRTYVDAQGYRIMLSIAYGGDQSDGTTAHKPEVCYPAQGLEIIYNRVGTMNVDEQVLPVRRLRARMATRHEPITYWIVVGDKAVTSGSGMKMVQLRYGIRGFIPDGVLVRVSSIERDPEAAFARHEAFVRAMAASLSAPARQRLFGAVSEPAAEIKAPVL</sequence>